<reference evidence="1 2" key="1">
    <citation type="submission" date="2016-03" db="EMBL/GenBank/DDBJ databases">
        <authorList>
            <person name="Ploux O."/>
        </authorList>
    </citation>
    <scope>NUCLEOTIDE SEQUENCE [LARGE SCALE GENOMIC DNA]</scope>
    <source>
        <strain evidence="1 2">UAMH 11012</strain>
    </source>
</reference>
<keyword evidence="2" id="KW-1185">Reference proteome</keyword>
<dbReference type="AlphaFoldDB" id="A0A1L7XRN1"/>
<accession>A0A1L7XRN1</accession>
<evidence type="ECO:0000313" key="1">
    <source>
        <dbReference type="EMBL" id="CZR67665.1"/>
    </source>
</evidence>
<protein>
    <submittedName>
        <fullName evidence="1">Uncharacterized protein</fullName>
    </submittedName>
</protein>
<evidence type="ECO:0000313" key="2">
    <source>
        <dbReference type="Proteomes" id="UP000184330"/>
    </source>
</evidence>
<gene>
    <name evidence="1" type="ORF">PAC_17564</name>
</gene>
<name>A0A1L7XRN1_9HELO</name>
<proteinExistence type="predicted"/>
<sequence>MSVPGANISRDLVTYKFPFDKIEPLQRDLTINYSLDIVGRLKKYYELPTAFKDIDDSNIKLLTAACACSVCGDSPLVPGSKHQFGTETQRLWEMLLQKCSDISANLREVTQAHLSELESDYKAVQKSYERENVSATCSD</sequence>
<dbReference type="Proteomes" id="UP000184330">
    <property type="component" value="Unassembled WGS sequence"/>
</dbReference>
<dbReference type="EMBL" id="FJOG01000046">
    <property type="protein sequence ID" value="CZR67665.1"/>
    <property type="molecule type" value="Genomic_DNA"/>
</dbReference>
<organism evidence="1 2">
    <name type="scientific">Phialocephala subalpina</name>
    <dbReference type="NCBI Taxonomy" id="576137"/>
    <lineage>
        <taxon>Eukaryota</taxon>
        <taxon>Fungi</taxon>
        <taxon>Dikarya</taxon>
        <taxon>Ascomycota</taxon>
        <taxon>Pezizomycotina</taxon>
        <taxon>Leotiomycetes</taxon>
        <taxon>Helotiales</taxon>
        <taxon>Mollisiaceae</taxon>
        <taxon>Phialocephala</taxon>
        <taxon>Phialocephala fortinii species complex</taxon>
    </lineage>
</organism>